<gene>
    <name evidence="1" type="ORF">D584_07868</name>
</gene>
<dbReference type="Proteomes" id="UP000011971">
    <property type="component" value="Unassembled WGS sequence"/>
</dbReference>
<dbReference type="AlphaFoldDB" id="M5JYQ9"/>
<sequence length="85" mass="9524">MAMLFPCIVLLLQVIRVTVRFLSMRSPGSVPFTPPAQDVSGITMGRTELQATTLDMDHFSQRSINVTTLLQPLAQVERTAPRIRR</sequence>
<comment type="caution">
    <text evidence="1">The sequence shown here is derived from an EMBL/GenBank/DDBJ whole genome shotgun (WGS) entry which is preliminary data.</text>
</comment>
<name>M5JYQ9_9HYPH</name>
<evidence type="ECO:0000313" key="2">
    <source>
        <dbReference type="Proteomes" id="UP000011971"/>
    </source>
</evidence>
<accession>M5JYQ9</accession>
<evidence type="ECO:0000313" key="1">
    <source>
        <dbReference type="EMBL" id="ELT49734.1"/>
    </source>
</evidence>
<dbReference type="STRING" id="94625.A7J42_05740"/>
<proteinExistence type="predicted"/>
<protein>
    <submittedName>
        <fullName evidence="1">Uncharacterized protein</fullName>
    </submittedName>
</protein>
<dbReference type="EMBL" id="AOGE01000019">
    <property type="protein sequence ID" value="ELT49734.1"/>
    <property type="molecule type" value="Genomic_DNA"/>
</dbReference>
<reference evidence="1 2" key="1">
    <citation type="journal article" date="2013" name="Gut Pathog.">
        <title>Draft genome of Ochrobactrum intermedium strain M86 isolated from non-ulcer dyspeptic individual from India.</title>
        <authorList>
            <person name="Kulkarni G."/>
            <person name="Dhotre D."/>
            <person name="Dharne M."/>
            <person name="Shetty S."/>
            <person name="Chowdhury S."/>
            <person name="Misra V."/>
            <person name="Misra S."/>
            <person name="Patole M."/>
            <person name="Shouche Y."/>
        </authorList>
    </citation>
    <scope>NUCLEOTIDE SEQUENCE [LARGE SCALE GENOMIC DNA]</scope>
    <source>
        <strain evidence="1 2">M86</strain>
    </source>
</reference>
<organism evidence="1 2">
    <name type="scientific">Brucella intermedia M86</name>
    <dbReference type="NCBI Taxonomy" id="1234597"/>
    <lineage>
        <taxon>Bacteria</taxon>
        <taxon>Pseudomonadati</taxon>
        <taxon>Pseudomonadota</taxon>
        <taxon>Alphaproteobacteria</taxon>
        <taxon>Hyphomicrobiales</taxon>
        <taxon>Brucellaceae</taxon>
        <taxon>Brucella/Ochrobactrum group</taxon>
        <taxon>Brucella</taxon>
    </lineage>
</organism>